<dbReference type="EMBL" id="JARBHB010000001">
    <property type="protein sequence ID" value="KAJ8895406.1"/>
    <property type="molecule type" value="Genomic_DNA"/>
</dbReference>
<feature type="compositionally biased region" description="Polar residues" evidence="1">
    <location>
        <begin position="836"/>
        <end position="850"/>
    </location>
</feature>
<evidence type="ECO:0000256" key="1">
    <source>
        <dbReference type="SAM" id="MobiDB-lite"/>
    </source>
</evidence>
<evidence type="ECO:0000313" key="3">
    <source>
        <dbReference type="EMBL" id="KAJ8895406.1"/>
    </source>
</evidence>
<reference evidence="3 4" key="1">
    <citation type="submission" date="2023-02" db="EMBL/GenBank/DDBJ databases">
        <title>LHISI_Scaffold_Assembly.</title>
        <authorList>
            <person name="Stuart O.P."/>
            <person name="Cleave R."/>
            <person name="Magrath M.J.L."/>
            <person name="Mikheyev A.S."/>
        </authorList>
    </citation>
    <scope>NUCLEOTIDE SEQUENCE [LARGE SCALE GENOMIC DNA]</scope>
    <source>
        <strain evidence="3">Daus_M_001</strain>
        <tissue evidence="3">Leg muscle</tissue>
    </source>
</reference>
<feature type="chain" id="PRO_5046970156" evidence="2">
    <location>
        <begin position="28"/>
        <end position="921"/>
    </location>
</feature>
<feature type="region of interest" description="Disordered" evidence="1">
    <location>
        <begin position="458"/>
        <end position="516"/>
    </location>
</feature>
<feature type="compositionally biased region" description="Polar residues" evidence="1">
    <location>
        <begin position="479"/>
        <end position="497"/>
    </location>
</feature>
<evidence type="ECO:0000256" key="2">
    <source>
        <dbReference type="SAM" id="SignalP"/>
    </source>
</evidence>
<feature type="compositionally biased region" description="Basic residues" evidence="1">
    <location>
        <begin position="505"/>
        <end position="516"/>
    </location>
</feature>
<accession>A0ABQ9IFH3</accession>
<organism evidence="3 4">
    <name type="scientific">Dryococelus australis</name>
    <dbReference type="NCBI Taxonomy" id="614101"/>
    <lineage>
        <taxon>Eukaryota</taxon>
        <taxon>Metazoa</taxon>
        <taxon>Ecdysozoa</taxon>
        <taxon>Arthropoda</taxon>
        <taxon>Hexapoda</taxon>
        <taxon>Insecta</taxon>
        <taxon>Pterygota</taxon>
        <taxon>Neoptera</taxon>
        <taxon>Polyneoptera</taxon>
        <taxon>Phasmatodea</taxon>
        <taxon>Verophasmatodea</taxon>
        <taxon>Anareolatae</taxon>
        <taxon>Phasmatidae</taxon>
        <taxon>Eurycanthinae</taxon>
        <taxon>Dryococelus</taxon>
    </lineage>
</organism>
<evidence type="ECO:0000313" key="4">
    <source>
        <dbReference type="Proteomes" id="UP001159363"/>
    </source>
</evidence>
<protein>
    <submittedName>
        <fullName evidence="3">Uncharacterized protein</fullName>
    </submittedName>
</protein>
<feature type="signal peptide" evidence="2">
    <location>
        <begin position="1"/>
        <end position="27"/>
    </location>
</feature>
<gene>
    <name evidence="3" type="ORF">PR048_000738</name>
</gene>
<proteinExistence type="predicted"/>
<comment type="caution">
    <text evidence="3">The sequence shown here is derived from an EMBL/GenBank/DDBJ whole genome shotgun (WGS) entry which is preliminary data.</text>
</comment>
<feature type="region of interest" description="Disordered" evidence="1">
    <location>
        <begin position="831"/>
        <end position="856"/>
    </location>
</feature>
<sequence length="921" mass="102949">MEILDTPPFQAVFFVVAAVVWPAACSGSDNTAFPATVAGDLVRVGRRGDTVELTRAATTVPSHPSTADLTREVRGFAGHGRRLLCALAVIACDVPCYCGAQVRSSQLTAAYFGSETSPTGEGDMEMRAATFQHLWPVACIDNYNIVFSATSEGDKEIGFADVQLMGAETNVLVLHARVESFISGTNPGNYSSCWWDWLTYVLQKATVNHSRMILPSHLGNTVVPITIIVYRFLPAFGRWARYSKPIGRGGWALVVHSKRRVTVDGTPSLFCPDDYEAPHLQGSVEDQSFCSECLSSHLGVMQPGVRCRLIYVEEEIIASVVISPRRENGTVNALPTRITISRAKKLCKQYAVERTLWELNTESLRPNNDLEYSPPPKANRVRFLAGSPADFRTWESVDWQTAVAGASLLVYATGVRGISDGSASVFVTVLRLNKRLSDEVAGPYQLLELYSGIAEVRERERAKQRERERERNKERERATSSAPPIGFSSSGEKTTMSLGPLHEGRRTRGREKKVEYKRKKNWEDPIKSSMMECLNGKLKPRWTLSETNEGAGRDSVLADRMATDVLTDNMADYILADKMADWSSANVGPLLPGKGNNWTVVRKVQIRLPTCQLSVVGASQPGKEVPQCILTGSLKKRPPKEDFKLFNVVKVLHVSSVTTNTRKLSPEAYRMPWETLLKARLHHRGSKLDLRSYLRSTQKTVAPSEFRAGLEIEIKFISNRRNWWFEISIRDQQPSSWLLAQQVRGGTHFVLRSRFILRRRASSDVVYVLFRSGHADVISGLRSGINTMACKMCSHPLHPTQQSTRPRPLSEQAIGEGRAIMDHLRNTVAGNRRTPIKSTGQQQRSPSTENYTRRQRTEFDKVREARYFGGALQLRHSVPTCAKRLENGAATECNREGKPEYREKTHCPMATSIKTRPHTPY</sequence>
<name>A0ABQ9IFH3_9NEOP</name>
<feature type="compositionally biased region" description="Basic and acidic residues" evidence="1">
    <location>
        <begin position="458"/>
        <end position="478"/>
    </location>
</feature>
<keyword evidence="2" id="KW-0732">Signal</keyword>
<dbReference type="Proteomes" id="UP001159363">
    <property type="component" value="Chromosome 1"/>
</dbReference>
<keyword evidence="4" id="KW-1185">Reference proteome</keyword>